<keyword evidence="1 7" id="KW-0028">Amino-acid biosynthesis</keyword>
<dbReference type="GO" id="GO:0005829">
    <property type="term" value="C:cytosol"/>
    <property type="evidence" value="ECO:0007669"/>
    <property type="project" value="TreeGrafter"/>
</dbReference>
<evidence type="ECO:0000256" key="6">
    <source>
        <dbReference type="ARBA" id="ARBA00023141"/>
    </source>
</evidence>
<dbReference type="InterPro" id="IPR031322">
    <property type="entry name" value="Shikimate/glucono_kinase"/>
</dbReference>
<name>I5ATV1_EUBC6</name>
<dbReference type="eggNOG" id="COG0703">
    <property type="taxonomic scope" value="Bacteria"/>
</dbReference>
<keyword evidence="6 7" id="KW-0057">Aromatic amino acid biosynthesis</keyword>
<comment type="cofactor">
    <cofactor evidence="7">
        <name>Mg(2+)</name>
        <dbReference type="ChEBI" id="CHEBI:18420"/>
    </cofactor>
    <text evidence="7">Binds 1 Mg(2+) ion per subunit.</text>
</comment>
<evidence type="ECO:0000256" key="3">
    <source>
        <dbReference type="ARBA" id="ARBA00022741"/>
    </source>
</evidence>
<comment type="subcellular location">
    <subcellularLocation>
        <location evidence="7">Cytoplasm</location>
    </subcellularLocation>
</comment>
<keyword evidence="4 7" id="KW-0418">Kinase</keyword>
<keyword evidence="9" id="KW-1185">Reference proteome</keyword>
<comment type="function">
    <text evidence="7">Catalyzes the specific phosphorylation of the 3-hydroxyl group of shikimic acid using ATP as a cosubstrate.</text>
</comment>
<dbReference type="GO" id="GO:0000287">
    <property type="term" value="F:magnesium ion binding"/>
    <property type="evidence" value="ECO:0007669"/>
    <property type="project" value="UniProtKB-UniRule"/>
</dbReference>
<dbReference type="HAMAP" id="MF_00109">
    <property type="entry name" value="Shikimate_kinase"/>
    <property type="match status" value="1"/>
</dbReference>
<dbReference type="GO" id="GO:0009423">
    <property type="term" value="P:chorismate biosynthetic process"/>
    <property type="evidence" value="ECO:0007669"/>
    <property type="project" value="UniProtKB-UniRule"/>
</dbReference>
<comment type="catalytic activity">
    <reaction evidence="7">
        <text>shikimate + ATP = 3-phosphoshikimate + ADP + H(+)</text>
        <dbReference type="Rhea" id="RHEA:13121"/>
        <dbReference type="ChEBI" id="CHEBI:15378"/>
        <dbReference type="ChEBI" id="CHEBI:30616"/>
        <dbReference type="ChEBI" id="CHEBI:36208"/>
        <dbReference type="ChEBI" id="CHEBI:145989"/>
        <dbReference type="ChEBI" id="CHEBI:456216"/>
        <dbReference type="EC" id="2.7.1.71"/>
    </reaction>
</comment>
<evidence type="ECO:0000256" key="1">
    <source>
        <dbReference type="ARBA" id="ARBA00022605"/>
    </source>
</evidence>
<feature type="binding site" evidence="7">
    <location>
        <position position="34"/>
    </location>
    <ligand>
        <name>substrate</name>
    </ligand>
</feature>
<proteinExistence type="inferred from homology"/>
<sequence length="164" mass="18377">MKRNIVLIGMPGVGKSTIGVILAKELGFEFMDSDLLIQKQEKKLLKEIIEQEGTDGFLRIEDQVNASIDAEKAVIATGGSAVYGEKAMEHLKEIATVIYLKLPFGELEKRLGNLHNRGVVLRDGQTLRDIYNERSVLYEKYADIIIDETGKDIEETLSQIQNIL</sequence>
<dbReference type="OrthoDB" id="9800332at2"/>
<keyword evidence="5 7" id="KW-0067">ATP-binding</keyword>
<dbReference type="EMBL" id="CM001487">
    <property type="protein sequence ID" value="EIM57224.1"/>
    <property type="molecule type" value="Genomic_DNA"/>
</dbReference>
<reference evidence="8 9" key="1">
    <citation type="submission" date="2010-08" db="EMBL/GenBank/DDBJ databases">
        <authorList>
            <consortium name="US DOE Joint Genome Institute (JGI-PGF)"/>
            <person name="Lucas S."/>
            <person name="Copeland A."/>
            <person name="Lapidus A."/>
            <person name="Cheng J.-F."/>
            <person name="Bruce D."/>
            <person name="Goodwin L."/>
            <person name="Pitluck S."/>
            <person name="Land M.L."/>
            <person name="Hauser L."/>
            <person name="Chang Y.-J."/>
            <person name="Anderson I.J."/>
            <person name="Johnson E."/>
            <person name="Mulhopadhyay B."/>
            <person name="Kyrpides N."/>
            <person name="Woyke T.J."/>
        </authorList>
    </citation>
    <scope>NUCLEOTIDE SEQUENCE [LARGE SCALE GENOMIC DNA]</scope>
    <source>
        <strain evidence="8 9">6</strain>
    </source>
</reference>
<dbReference type="CDD" id="cd00464">
    <property type="entry name" value="SK"/>
    <property type="match status" value="1"/>
</dbReference>
<comment type="caution">
    <text evidence="7">Lacks conserved residue(s) required for the propagation of feature annotation.</text>
</comment>
<accession>I5ATV1</accession>
<evidence type="ECO:0000256" key="2">
    <source>
        <dbReference type="ARBA" id="ARBA00022679"/>
    </source>
</evidence>
<dbReference type="GO" id="GO:0009073">
    <property type="term" value="P:aromatic amino acid family biosynthetic process"/>
    <property type="evidence" value="ECO:0007669"/>
    <property type="project" value="UniProtKB-KW"/>
</dbReference>
<feature type="binding site" evidence="7">
    <location>
        <position position="79"/>
    </location>
    <ligand>
        <name>substrate</name>
    </ligand>
</feature>
<protein>
    <recommendedName>
        <fullName evidence="7">Shikimate kinase</fullName>
        <shortName evidence="7">SK</shortName>
        <ecNumber evidence="7">2.7.1.71</ecNumber>
    </recommendedName>
</protein>
<keyword evidence="2 7" id="KW-0808">Transferase</keyword>
<dbReference type="Pfam" id="PF01202">
    <property type="entry name" value="SKI"/>
    <property type="match status" value="1"/>
</dbReference>
<dbReference type="InterPro" id="IPR000623">
    <property type="entry name" value="Shikimate_kinase/TSH1"/>
</dbReference>
<dbReference type="AlphaFoldDB" id="I5ATV1"/>
<dbReference type="GO" id="GO:0008652">
    <property type="term" value="P:amino acid biosynthetic process"/>
    <property type="evidence" value="ECO:0007669"/>
    <property type="project" value="UniProtKB-KW"/>
</dbReference>
<organism evidence="8 9">
    <name type="scientific">Eubacterium cellulosolvens (strain ATCC 43171 / JCM 9499 / 6)</name>
    <name type="common">Cillobacterium cellulosolvens</name>
    <dbReference type="NCBI Taxonomy" id="633697"/>
    <lineage>
        <taxon>Bacteria</taxon>
        <taxon>Bacillati</taxon>
        <taxon>Bacillota</taxon>
        <taxon>Clostridia</taxon>
        <taxon>Eubacteriales</taxon>
        <taxon>Eubacteriaceae</taxon>
        <taxon>Eubacterium</taxon>
    </lineage>
</organism>
<dbReference type="GO" id="GO:0004765">
    <property type="term" value="F:shikimate kinase activity"/>
    <property type="evidence" value="ECO:0007669"/>
    <property type="project" value="UniProtKB-UniRule"/>
</dbReference>
<feature type="binding site" evidence="7">
    <location>
        <position position="117"/>
    </location>
    <ligand>
        <name>ATP</name>
        <dbReference type="ChEBI" id="CHEBI:30616"/>
    </ligand>
</feature>
<evidence type="ECO:0000313" key="8">
    <source>
        <dbReference type="EMBL" id="EIM57224.1"/>
    </source>
</evidence>
<dbReference type="STRING" id="633697.EubceDRAFT1_1413"/>
<evidence type="ECO:0000313" key="9">
    <source>
        <dbReference type="Proteomes" id="UP000005753"/>
    </source>
</evidence>
<dbReference type="InterPro" id="IPR027417">
    <property type="entry name" value="P-loop_NTPase"/>
</dbReference>
<keyword evidence="7" id="KW-0479">Metal-binding</keyword>
<dbReference type="Proteomes" id="UP000005753">
    <property type="component" value="Chromosome"/>
</dbReference>
<comment type="pathway">
    <text evidence="7">Metabolic intermediate biosynthesis; chorismate biosynthesis; chorismate from D-erythrose 4-phosphate and phosphoenolpyruvate: step 5/7.</text>
</comment>
<evidence type="ECO:0000256" key="4">
    <source>
        <dbReference type="ARBA" id="ARBA00022777"/>
    </source>
</evidence>
<dbReference type="PRINTS" id="PR01100">
    <property type="entry name" value="SHIKIMTKNASE"/>
</dbReference>
<dbReference type="GO" id="GO:0005524">
    <property type="term" value="F:ATP binding"/>
    <property type="evidence" value="ECO:0007669"/>
    <property type="project" value="UniProtKB-UniRule"/>
</dbReference>
<keyword evidence="7" id="KW-0963">Cytoplasm</keyword>
<comment type="similarity">
    <text evidence="7">Belongs to the shikimate kinase family.</text>
</comment>
<feature type="binding site" evidence="7">
    <location>
        <begin position="12"/>
        <end position="17"/>
    </location>
    <ligand>
        <name>ATP</name>
        <dbReference type="ChEBI" id="CHEBI:30616"/>
    </ligand>
</feature>
<dbReference type="SUPFAM" id="SSF52540">
    <property type="entry name" value="P-loop containing nucleoside triphosphate hydrolases"/>
    <property type="match status" value="1"/>
</dbReference>
<dbReference type="UniPathway" id="UPA00053">
    <property type="reaction ID" value="UER00088"/>
</dbReference>
<keyword evidence="3 7" id="KW-0547">Nucleotide-binding</keyword>
<feature type="binding site" evidence="7">
    <location>
        <position position="134"/>
    </location>
    <ligand>
        <name>substrate</name>
    </ligand>
</feature>
<evidence type="ECO:0000256" key="7">
    <source>
        <dbReference type="HAMAP-Rule" id="MF_00109"/>
    </source>
</evidence>
<feature type="binding site" evidence="7">
    <location>
        <position position="16"/>
    </location>
    <ligand>
        <name>Mg(2+)</name>
        <dbReference type="ChEBI" id="CHEBI:18420"/>
    </ligand>
</feature>
<keyword evidence="7" id="KW-0460">Magnesium</keyword>
<evidence type="ECO:0000256" key="5">
    <source>
        <dbReference type="ARBA" id="ARBA00022840"/>
    </source>
</evidence>
<dbReference type="PANTHER" id="PTHR21087">
    <property type="entry name" value="SHIKIMATE KINASE"/>
    <property type="match status" value="1"/>
</dbReference>
<dbReference type="EC" id="2.7.1.71" evidence="7"/>
<comment type="subunit">
    <text evidence="7">Monomer.</text>
</comment>
<dbReference type="PANTHER" id="PTHR21087:SF16">
    <property type="entry name" value="SHIKIMATE KINASE 1, CHLOROPLASTIC"/>
    <property type="match status" value="1"/>
</dbReference>
<reference evidence="8 9" key="2">
    <citation type="submission" date="2012-02" db="EMBL/GenBank/DDBJ databases">
        <title>Improved High-Quality Draft sequence of Eubacterium cellulosolvens 6.</title>
        <authorList>
            <consortium name="US DOE Joint Genome Institute"/>
            <person name="Lucas S."/>
            <person name="Han J."/>
            <person name="Lapidus A."/>
            <person name="Cheng J.-F."/>
            <person name="Goodwin L."/>
            <person name="Pitluck S."/>
            <person name="Peters L."/>
            <person name="Mikhailova N."/>
            <person name="Gu W."/>
            <person name="Detter J.C."/>
            <person name="Han C."/>
            <person name="Tapia R."/>
            <person name="Land M."/>
            <person name="Hauser L."/>
            <person name="Kyrpides N."/>
            <person name="Ivanova N."/>
            <person name="Pagani I."/>
            <person name="Johnson E."/>
            <person name="Mukhopadhyay B."/>
            <person name="Anderson I."/>
            <person name="Woyke T."/>
        </authorList>
    </citation>
    <scope>NUCLEOTIDE SEQUENCE [LARGE SCALE GENOMIC DNA]</scope>
    <source>
        <strain evidence="8 9">6</strain>
    </source>
</reference>
<dbReference type="HOGENOM" id="CLU_057607_4_1_9"/>
<gene>
    <name evidence="7" type="primary">aroK</name>
    <name evidence="8" type="ORF">EubceDRAFT1_1413</name>
</gene>
<dbReference type="Gene3D" id="3.40.50.300">
    <property type="entry name" value="P-loop containing nucleotide triphosphate hydrolases"/>
    <property type="match status" value="1"/>
</dbReference>